<dbReference type="Gene3D" id="3.40.50.11820">
    <property type="match status" value="1"/>
</dbReference>
<dbReference type="RefSeq" id="WP_249306435.1">
    <property type="nucleotide sequence ID" value="NZ_JACRSZ010000001.1"/>
</dbReference>
<protein>
    <submittedName>
        <fullName evidence="7">CDP-glycerol glycerophosphotransferase family protein</fullName>
    </submittedName>
</protein>
<dbReference type="Gene3D" id="3.40.50.12580">
    <property type="match status" value="1"/>
</dbReference>
<dbReference type="EMBL" id="JACRSZ010000001">
    <property type="protein sequence ID" value="MBC8571573.1"/>
    <property type="molecule type" value="Genomic_DNA"/>
</dbReference>
<keyword evidence="4" id="KW-0808">Transferase</keyword>
<evidence type="ECO:0000256" key="3">
    <source>
        <dbReference type="ARBA" id="ARBA00022475"/>
    </source>
</evidence>
<reference evidence="7 8" key="1">
    <citation type="submission" date="2020-08" db="EMBL/GenBank/DDBJ databases">
        <title>Genome public.</title>
        <authorList>
            <person name="Liu C."/>
            <person name="Sun Q."/>
        </authorList>
    </citation>
    <scope>NUCLEOTIDE SEQUENCE [LARGE SCALE GENOMIC DNA]</scope>
    <source>
        <strain evidence="7 8">NSJ-46</strain>
    </source>
</reference>
<evidence type="ECO:0000256" key="5">
    <source>
        <dbReference type="ARBA" id="ARBA00022944"/>
    </source>
</evidence>
<evidence type="ECO:0000256" key="2">
    <source>
        <dbReference type="ARBA" id="ARBA00010488"/>
    </source>
</evidence>
<comment type="similarity">
    <text evidence="2">Belongs to the CDP-glycerol glycerophosphotransferase family.</text>
</comment>
<dbReference type="PANTHER" id="PTHR37316">
    <property type="entry name" value="TEICHOIC ACID GLYCEROL-PHOSPHATE PRIMASE"/>
    <property type="match status" value="1"/>
</dbReference>
<dbReference type="Pfam" id="PF04464">
    <property type="entry name" value="Glyphos_transf"/>
    <property type="match status" value="1"/>
</dbReference>
<dbReference type="SUPFAM" id="SSF53756">
    <property type="entry name" value="UDP-Glycosyltransferase/glycogen phosphorylase"/>
    <property type="match status" value="1"/>
</dbReference>
<proteinExistence type="inferred from homology"/>
<evidence type="ECO:0000256" key="6">
    <source>
        <dbReference type="ARBA" id="ARBA00023136"/>
    </source>
</evidence>
<keyword evidence="6" id="KW-0472">Membrane</keyword>
<comment type="caution">
    <text evidence="7">The sequence shown here is derived from an EMBL/GenBank/DDBJ whole genome shotgun (WGS) entry which is preliminary data.</text>
</comment>
<sequence length="386" mass="45545">MKTYGKALFSELMRIVLFPFHLKKIKKNRIVFTGLTGGTSWEYSGNPMYLCEYLMKNDPGKYEIIWAVSDPEKYRFLEKKGIRFVKHFTWDSFGWLLTAKVIVSNGSYAPWFPFRKEQYFINTWHGGGAYKKIENSKPGANWATRHRAKFCADNIDLFISTCKVATKELIRGSFCYDGEVMEVGMPRNDFLVKGELTAAVEAVRKFYDLDEETKIVLYAPTYRYSSTDVVLDADWLIRMLEQRGEKWVFLYRAHRYQEEGMKLHVTGQKIKNASAYPDMQELLAAADMMITDYSSNIWDYSFLYRPCFLYTPDLDEYLEKTGFYVDIHQWPFRMAKSQEELWHLIENYDPENNRRRIEEHHRMMGCMETGEACEYIREKIAGVCEE</sequence>
<keyword evidence="5" id="KW-0777">Teichoic acid biosynthesis</keyword>
<evidence type="ECO:0000256" key="1">
    <source>
        <dbReference type="ARBA" id="ARBA00004202"/>
    </source>
</evidence>
<evidence type="ECO:0000313" key="7">
    <source>
        <dbReference type="EMBL" id="MBC8571573.1"/>
    </source>
</evidence>
<name>A0ABR7N744_9FIRM</name>
<keyword evidence="8" id="KW-1185">Reference proteome</keyword>
<accession>A0ABR7N744</accession>
<evidence type="ECO:0000313" key="8">
    <source>
        <dbReference type="Proteomes" id="UP000657421"/>
    </source>
</evidence>
<evidence type="ECO:0000256" key="4">
    <source>
        <dbReference type="ARBA" id="ARBA00022679"/>
    </source>
</evidence>
<dbReference type="InterPro" id="IPR007554">
    <property type="entry name" value="Glycerophosphate_synth"/>
</dbReference>
<dbReference type="PANTHER" id="PTHR37316:SF3">
    <property type="entry name" value="TEICHOIC ACID GLYCEROL-PHOSPHATE TRANSFERASE"/>
    <property type="match status" value="1"/>
</dbReference>
<comment type="subcellular location">
    <subcellularLocation>
        <location evidence="1">Cell membrane</location>
        <topology evidence="1">Peripheral membrane protein</topology>
    </subcellularLocation>
</comment>
<dbReference type="InterPro" id="IPR043148">
    <property type="entry name" value="TagF_C"/>
</dbReference>
<organism evidence="7 8">
    <name type="scientific">Jingyaoa shaoxingensis</name>
    <dbReference type="NCBI Taxonomy" id="2763671"/>
    <lineage>
        <taxon>Bacteria</taxon>
        <taxon>Bacillati</taxon>
        <taxon>Bacillota</taxon>
        <taxon>Clostridia</taxon>
        <taxon>Lachnospirales</taxon>
        <taxon>Lachnospiraceae</taxon>
        <taxon>Jingyaoa</taxon>
    </lineage>
</organism>
<dbReference type="InterPro" id="IPR051612">
    <property type="entry name" value="Teichoic_Acid_Biosynth"/>
</dbReference>
<dbReference type="InterPro" id="IPR043149">
    <property type="entry name" value="TagF_N"/>
</dbReference>
<keyword evidence="3" id="KW-1003">Cell membrane</keyword>
<dbReference type="Proteomes" id="UP000657421">
    <property type="component" value="Unassembled WGS sequence"/>
</dbReference>
<gene>
    <name evidence="7" type="ORF">H8716_00515</name>
</gene>